<keyword evidence="1" id="KW-0732">Signal</keyword>
<evidence type="ECO:0000256" key="1">
    <source>
        <dbReference type="SAM" id="SignalP"/>
    </source>
</evidence>
<feature type="signal peptide" evidence="1">
    <location>
        <begin position="1"/>
        <end position="18"/>
    </location>
</feature>
<protein>
    <submittedName>
        <fullName evidence="2">Uncharacterized protein</fullName>
    </submittedName>
</protein>
<sequence>MLRLYCIFAPFIFTLVGAEQSFKTMTTGPDTTLRTLPQRQAGGDSSYIITGSPGIFPLGSGSLLATNGSPYGTRIYPSINIPSGVGISPSVPSASSFSIPPGPGTGNIAFIPATGNSNQQLRGSAPILGSLNPTIPGTGPVAPYPTRATTPICEVHQDPNDNGGPVTCAPDTYCDCTSGSVTGQ</sequence>
<feature type="chain" id="PRO_5045831525" evidence="1">
    <location>
        <begin position="19"/>
        <end position="184"/>
    </location>
</feature>
<evidence type="ECO:0000313" key="3">
    <source>
        <dbReference type="Proteomes" id="UP001590951"/>
    </source>
</evidence>
<organism evidence="2 3">
    <name type="scientific">Lepraria finkii</name>
    <dbReference type="NCBI Taxonomy" id="1340010"/>
    <lineage>
        <taxon>Eukaryota</taxon>
        <taxon>Fungi</taxon>
        <taxon>Dikarya</taxon>
        <taxon>Ascomycota</taxon>
        <taxon>Pezizomycotina</taxon>
        <taxon>Lecanoromycetes</taxon>
        <taxon>OSLEUM clade</taxon>
        <taxon>Lecanoromycetidae</taxon>
        <taxon>Lecanorales</taxon>
        <taxon>Lecanorineae</taxon>
        <taxon>Stereocaulaceae</taxon>
        <taxon>Lepraria</taxon>
    </lineage>
</organism>
<evidence type="ECO:0000313" key="2">
    <source>
        <dbReference type="EMBL" id="KAL2049378.1"/>
    </source>
</evidence>
<proteinExistence type="predicted"/>
<dbReference type="EMBL" id="JBHFEH010000065">
    <property type="protein sequence ID" value="KAL2049378.1"/>
    <property type="molecule type" value="Genomic_DNA"/>
</dbReference>
<keyword evidence="3" id="KW-1185">Reference proteome</keyword>
<gene>
    <name evidence="2" type="ORF">ABVK25_010388</name>
</gene>
<name>A0ABR4AUL2_9LECA</name>
<reference evidence="2 3" key="1">
    <citation type="submission" date="2024-09" db="EMBL/GenBank/DDBJ databases">
        <title>Rethinking Asexuality: The Enigmatic Case of Functional Sexual Genes in Lepraria (Stereocaulaceae).</title>
        <authorList>
            <person name="Doellman M."/>
            <person name="Sun Y."/>
            <person name="Barcenas-Pena A."/>
            <person name="Lumbsch H.T."/>
            <person name="Grewe F."/>
        </authorList>
    </citation>
    <scope>NUCLEOTIDE SEQUENCE [LARGE SCALE GENOMIC DNA]</scope>
    <source>
        <strain evidence="2 3">Grewe 0041</strain>
    </source>
</reference>
<dbReference type="Proteomes" id="UP001590951">
    <property type="component" value="Unassembled WGS sequence"/>
</dbReference>
<accession>A0ABR4AUL2</accession>
<comment type="caution">
    <text evidence="2">The sequence shown here is derived from an EMBL/GenBank/DDBJ whole genome shotgun (WGS) entry which is preliminary data.</text>
</comment>